<gene>
    <name evidence="1" type="primary">Vigan.02G228000</name>
    <name evidence="1" type="ORF">VIGAN_02228000</name>
</gene>
<name>A0A0S3RFE4_PHAAN</name>
<accession>A0A0S3RFE4</accession>
<dbReference type="Proteomes" id="UP000291084">
    <property type="component" value="Chromosome 2"/>
</dbReference>
<reference evidence="1 2" key="1">
    <citation type="journal article" date="2015" name="Sci. Rep.">
        <title>The power of single molecule real-time sequencing technology in the de novo assembly of a eukaryotic genome.</title>
        <authorList>
            <person name="Sakai H."/>
            <person name="Naito K."/>
            <person name="Ogiso-Tanaka E."/>
            <person name="Takahashi Y."/>
            <person name="Iseki K."/>
            <person name="Muto C."/>
            <person name="Satou K."/>
            <person name="Teruya K."/>
            <person name="Shiroma A."/>
            <person name="Shimoji M."/>
            <person name="Hirano T."/>
            <person name="Itoh T."/>
            <person name="Kaga A."/>
            <person name="Tomooka N."/>
        </authorList>
    </citation>
    <scope>NUCLEOTIDE SEQUENCE [LARGE SCALE GENOMIC DNA]</scope>
    <source>
        <strain evidence="2">cv. Shumari</strain>
    </source>
</reference>
<keyword evidence="2" id="KW-1185">Reference proteome</keyword>
<proteinExistence type="predicted"/>
<organism evidence="1 2">
    <name type="scientific">Vigna angularis var. angularis</name>
    <dbReference type="NCBI Taxonomy" id="157739"/>
    <lineage>
        <taxon>Eukaryota</taxon>
        <taxon>Viridiplantae</taxon>
        <taxon>Streptophyta</taxon>
        <taxon>Embryophyta</taxon>
        <taxon>Tracheophyta</taxon>
        <taxon>Spermatophyta</taxon>
        <taxon>Magnoliopsida</taxon>
        <taxon>eudicotyledons</taxon>
        <taxon>Gunneridae</taxon>
        <taxon>Pentapetalae</taxon>
        <taxon>rosids</taxon>
        <taxon>fabids</taxon>
        <taxon>Fabales</taxon>
        <taxon>Fabaceae</taxon>
        <taxon>Papilionoideae</taxon>
        <taxon>50 kb inversion clade</taxon>
        <taxon>NPAAA clade</taxon>
        <taxon>indigoferoid/millettioid clade</taxon>
        <taxon>Phaseoleae</taxon>
        <taxon>Vigna</taxon>
    </lineage>
</organism>
<protein>
    <submittedName>
        <fullName evidence="1">Uncharacterized protein</fullName>
    </submittedName>
</protein>
<dbReference type="EMBL" id="AP015035">
    <property type="protein sequence ID" value="BAT79403.1"/>
    <property type="molecule type" value="Genomic_DNA"/>
</dbReference>
<sequence>MRPWLARPEGRRCRLRFVCRRRSCGDPQSELPGWVEDDGHRRHYDGTGWSENGNDNVYGRRISGESCGGWLEGSKVRCSVKCSPPSLSENISILNFRNNPTI</sequence>
<evidence type="ECO:0000313" key="1">
    <source>
        <dbReference type="EMBL" id="BAT79403.1"/>
    </source>
</evidence>
<dbReference type="AlphaFoldDB" id="A0A0S3RFE4"/>
<evidence type="ECO:0000313" key="2">
    <source>
        <dbReference type="Proteomes" id="UP000291084"/>
    </source>
</evidence>